<name>A0A2K4XG05_PSEVC</name>
<protein>
    <submittedName>
        <fullName evidence="2">Uncharacterized protein</fullName>
    </submittedName>
</protein>
<reference evidence="2 3" key="2">
    <citation type="submission" date="2017-11" db="EMBL/GenBank/DDBJ databases">
        <authorList>
            <person name="Han C.G."/>
        </authorList>
    </citation>
    <scope>NUCLEOTIDE SEQUENCE [LARGE SCALE GENOMIC DNA]</scope>
    <source>
        <strain evidence="3">ATCC 43555</strain>
        <strain evidence="2">ATCC43555</strain>
        <plasmid evidence="3">Plasmid pcar9p</plasmid>
    </source>
</reference>
<dbReference type="Proteomes" id="UP000615003">
    <property type="component" value="Unassembled WGS sequence"/>
</dbReference>
<dbReference type="Proteomes" id="UP000238288">
    <property type="component" value="Plasmid PCAR9p"/>
</dbReference>
<evidence type="ECO:0000313" key="2">
    <source>
        <dbReference type="EMBL" id="SOU43250.1"/>
    </source>
</evidence>
<proteinExistence type="predicted"/>
<keyword evidence="4" id="KW-1185">Reference proteome</keyword>
<dbReference type="OrthoDB" id="6295197at2"/>
<dbReference type="GeneID" id="93665944"/>
<sequence length="96" mass="11113">MESTYVSTLDFLNLLQTFSRVITANDHQINLLELRSDNFNLHELWEVIGPEITANKELNQYAMRKLTYELMHALISAPVERVELPCDFEGDVISWG</sequence>
<dbReference type="EMBL" id="AQGW01000016">
    <property type="protein sequence ID" value="MBE0381628.1"/>
    <property type="molecule type" value="Genomic_DNA"/>
</dbReference>
<reference evidence="1 4" key="1">
    <citation type="submission" date="2015-06" db="EMBL/GenBank/DDBJ databases">
        <title>Genome sequence of Pseudoalteromonas carrageenovora.</title>
        <authorList>
            <person name="Xie B.-B."/>
            <person name="Rong J.-C."/>
            <person name="Qin Q.-L."/>
            <person name="Zhang Y.-Z."/>
        </authorList>
    </citation>
    <scope>NUCLEOTIDE SEQUENCE [LARGE SCALE GENOMIC DNA]</scope>
    <source>
        <strain evidence="1 4">IAM 12662</strain>
    </source>
</reference>
<geneLocation type="plasmid" evidence="2">
    <name>PCAR9p</name>
</geneLocation>
<evidence type="ECO:0000313" key="1">
    <source>
        <dbReference type="EMBL" id="MBE0381628.1"/>
    </source>
</evidence>
<dbReference type="AlphaFoldDB" id="A0A2K4XG05"/>
<accession>A0A2K4XG05</accession>
<geneLocation type="plasmid" evidence="3">
    <name>pcar9p</name>
</geneLocation>
<gene>
    <name evidence="2" type="ORF">PCAR9_P0056</name>
    <name evidence="1" type="ORF">PCARR_a3422</name>
</gene>
<dbReference type="RefSeq" id="WP_104644230.1">
    <property type="nucleotide sequence ID" value="NZ_AQGW01000016.1"/>
</dbReference>
<evidence type="ECO:0000313" key="4">
    <source>
        <dbReference type="Proteomes" id="UP000615003"/>
    </source>
</evidence>
<evidence type="ECO:0000313" key="3">
    <source>
        <dbReference type="Proteomes" id="UP000238288"/>
    </source>
</evidence>
<keyword evidence="2" id="KW-0614">Plasmid</keyword>
<organism evidence="2 3">
    <name type="scientific">Pseudoalteromonas carrageenovora IAM 12662</name>
    <dbReference type="NCBI Taxonomy" id="1314868"/>
    <lineage>
        <taxon>Bacteria</taxon>
        <taxon>Pseudomonadati</taxon>
        <taxon>Pseudomonadota</taxon>
        <taxon>Gammaproteobacteria</taxon>
        <taxon>Alteromonadales</taxon>
        <taxon>Pseudoalteromonadaceae</taxon>
        <taxon>Pseudoalteromonas</taxon>
    </lineage>
</organism>
<dbReference type="EMBL" id="LT965930">
    <property type="protein sequence ID" value="SOU43250.1"/>
    <property type="molecule type" value="Genomic_DNA"/>
</dbReference>